<feature type="signal peptide" evidence="2">
    <location>
        <begin position="1"/>
        <end position="17"/>
    </location>
</feature>
<keyword evidence="1" id="KW-0472">Membrane</keyword>
<evidence type="ECO:0000313" key="3">
    <source>
        <dbReference type="EMBL" id="PEH88276.1"/>
    </source>
</evidence>
<gene>
    <name evidence="3" type="ORF">CRM82_06360</name>
</gene>
<dbReference type="STRING" id="1219032.GCA_001515545_03394"/>
<dbReference type="GeneID" id="80800213"/>
<keyword evidence="1" id="KW-1133">Transmembrane helix</keyword>
<organism evidence="3 4">
    <name type="scientific">Comamonas terrigena</name>
    <dbReference type="NCBI Taxonomy" id="32013"/>
    <lineage>
        <taxon>Bacteria</taxon>
        <taxon>Pseudomonadati</taxon>
        <taxon>Pseudomonadota</taxon>
        <taxon>Betaproteobacteria</taxon>
        <taxon>Burkholderiales</taxon>
        <taxon>Comamonadaceae</taxon>
        <taxon>Comamonas</taxon>
    </lineage>
</organism>
<protein>
    <submittedName>
        <fullName evidence="3">DUF2167 domain-containing protein</fullName>
    </submittedName>
</protein>
<keyword evidence="2" id="KW-0732">Signal</keyword>
<keyword evidence="1" id="KW-0812">Transmembrane</keyword>
<proteinExistence type="predicted"/>
<keyword evidence="4" id="KW-1185">Reference proteome</keyword>
<dbReference type="InterPro" id="IPR018682">
    <property type="entry name" value="DUF2167_membr"/>
</dbReference>
<evidence type="ECO:0000256" key="2">
    <source>
        <dbReference type="SAM" id="SignalP"/>
    </source>
</evidence>
<dbReference type="Pfam" id="PF09935">
    <property type="entry name" value="DUF2167"/>
    <property type="match status" value="1"/>
</dbReference>
<dbReference type="OrthoDB" id="196355at2"/>
<sequence>MKSFLLLLWLLPTLVFAQGPAPQPTEAEKRYQEIVNLQWQHGPSKASIGSNASIEIPKNHAFLDAANTRKFLELNGNPPHDNNYTLAPDNLDWFTILEFAETGYITDDDKIDSDALMKAIKEGDVSSNEARKSLKMEAIYTDGWVIPPHYDEKTKQLEWGIQLHSDSGQKNINYTSRILGREGFMNAILVADHDMLDQNITSFKQALAGFSYNPGKTYAEFLPGDKVAGYGLTGLILGGAAAVATKKGFWAAIAGAAAAFWKVIVAAVIAALAGIASIFKKKQ</sequence>
<evidence type="ECO:0000313" key="4">
    <source>
        <dbReference type="Proteomes" id="UP000220246"/>
    </source>
</evidence>
<feature type="transmembrane region" description="Helical" evidence="1">
    <location>
        <begin position="249"/>
        <end position="279"/>
    </location>
</feature>
<comment type="caution">
    <text evidence="3">The sequence shown here is derived from an EMBL/GenBank/DDBJ whole genome shotgun (WGS) entry which is preliminary data.</text>
</comment>
<dbReference type="AlphaFoldDB" id="A0A2A7USV8"/>
<name>A0A2A7USV8_COMTR</name>
<dbReference type="EMBL" id="PDEA01000001">
    <property type="protein sequence ID" value="PEH88276.1"/>
    <property type="molecule type" value="Genomic_DNA"/>
</dbReference>
<dbReference type="Proteomes" id="UP000220246">
    <property type="component" value="Unassembled WGS sequence"/>
</dbReference>
<reference evidence="4" key="1">
    <citation type="submission" date="2017-09" db="EMBL/GenBank/DDBJ databases">
        <title>FDA dAtabase for Regulatory Grade micrObial Sequences (FDA-ARGOS): Supporting development and validation of Infectious Disease Dx tests.</title>
        <authorList>
            <person name="Minogue T."/>
            <person name="Wolcott M."/>
            <person name="Wasieloski L."/>
            <person name="Aguilar W."/>
            <person name="Moore D."/>
            <person name="Tallon L."/>
            <person name="Sadzewicz L."/>
            <person name="Ott S."/>
            <person name="Zhao X."/>
            <person name="Nagaraj S."/>
            <person name="Vavikolanu K."/>
            <person name="Aluvathingal J."/>
            <person name="Nadendla S."/>
            <person name="Sichtig H."/>
        </authorList>
    </citation>
    <scope>NUCLEOTIDE SEQUENCE [LARGE SCALE GENOMIC DNA]</scope>
    <source>
        <strain evidence="4">FDAARGOS_394</strain>
    </source>
</reference>
<feature type="chain" id="PRO_5012924855" evidence="2">
    <location>
        <begin position="18"/>
        <end position="283"/>
    </location>
</feature>
<dbReference type="RefSeq" id="WP_083520578.1">
    <property type="nucleotide sequence ID" value="NZ_PDEA01000001.1"/>
</dbReference>
<accession>A0A2A7USV8</accession>
<evidence type="ECO:0000256" key="1">
    <source>
        <dbReference type="SAM" id="Phobius"/>
    </source>
</evidence>